<feature type="region of interest" description="Disordered" evidence="6">
    <location>
        <begin position="324"/>
        <end position="343"/>
    </location>
</feature>
<feature type="transmembrane region" description="Helical" evidence="7">
    <location>
        <begin position="6"/>
        <end position="29"/>
    </location>
</feature>
<gene>
    <name evidence="9" type="ORF">BU23DRAFT_653869</name>
</gene>
<feature type="compositionally biased region" description="Basic and acidic residues" evidence="6">
    <location>
        <begin position="332"/>
        <end position="343"/>
    </location>
</feature>
<dbReference type="Pfam" id="PF20684">
    <property type="entry name" value="Fung_rhodopsin"/>
    <property type="match status" value="1"/>
</dbReference>
<dbReference type="EMBL" id="ML976713">
    <property type="protein sequence ID" value="KAF1969129.1"/>
    <property type="molecule type" value="Genomic_DNA"/>
</dbReference>
<dbReference type="PANTHER" id="PTHR33048">
    <property type="entry name" value="PTH11-LIKE INTEGRAL MEMBRANE PROTEIN (AFU_ORTHOLOGUE AFUA_5G11245)"/>
    <property type="match status" value="1"/>
</dbReference>
<evidence type="ECO:0000313" key="10">
    <source>
        <dbReference type="Proteomes" id="UP000800036"/>
    </source>
</evidence>
<keyword evidence="3 7" id="KW-1133">Transmembrane helix</keyword>
<proteinExistence type="inferred from homology"/>
<organism evidence="9 10">
    <name type="scientific">Bimuria novae-zelandiae CBS 107.79</name>
    <dbReference type="NCBI Taxonomy" id="1447943"/>
    <lineage>
        <taxon>Eukaryota</taxon>
        <taxon>Fungi</taxon>
        <taxon>Dikarya</taxon>
        <taxon>Ascomycota</taxon>
        <taxon>Pezizomycotina</taxon>
        <taxon>Dothideomycetes</taxon>
        <taxon>Pleosporomycetidae</taxon>
        <taxon>Pleosporales</taxon>
        <taxon>Massarineae</taxon>
        <taxon>Didymosphaeriaceae</taxon>
        <taxon>Bimuria</taxon>
    </lineage>
</organism>
<evidence type="ECO:0000259" key="8">
    <source>
        <dbReference type="Pfam" id="PF20684"/>
    </source>
</evidence>
<evidence type="ECO:0000256" key="2">
    <source>
        <dbReference type="ARBA" id="ARBA00022692"/>
    </source>
</evidence>
<evidence type="ECO:0000256" key="6">
    <source>
        <dbReference type="SAM" id="MobiDB-lite"/>
    </source>
</evidence>
<dbReference type="GO" id="GO:0016020">
    <property type="term" value="C:membrane"/>
    <property type="evidence" value="ECO:0007669"/>
    <property type="project" value="UniProtKB-SubCell"/>
</dbReference>
<keyword evidence="10" id="KW-1185">Reference proteome</keyword>
<dbReference type="InterPro" id="IPR052337">
    <property type="entry name" value="SAT4-like"/>
</dbReference>
<feature type="transmembrane region" description="Helical" evidence="7">
    <location>
        <begin position="118"/>
        <end position="140"/>
    </location>
</feature>
<evidence type="ECO:0000256" key="5">
    <source>
        <dbReference type="ARBA" id="ARBA00038359"/>
    </source>
</evidence>
<reference evidence="9" key="1">
    <citation type="journal article" date="2020" name="Stud. Mycol.">
        <title>101 Dothideomycetes genomes: a test case for predicting lifestyles and emergence of pathogens.</title>
        <authorList>
            <person name="Haridas S."/>
            <person name="Albert R."/>
            <person name="Binder M."/>
            <person name="Bloem J."/>
            <person name="Labutti K."/>
            <person name="Salamov A."/>
            <person name="Andreopoulos B."/>
            <person name="Baker S."/>
            <person name="Barry K."/>
            <person name="Bills G."/>
            <person name="Bluhm B."/>
            <person name="Cannon C."/>
            <person name="Castanera R."/>
            <person name="Culley D."/>
            <person name="Daum C."/>
            <person name="Ezra D."/>
            <person name="Gonzalez J."/>
            <person name="Henrissat B."/>
            <person name="Kuo A."/>
            <person name="Liang C."/>
            <person name="Lipzen A."/>
            <person name="Lutzoni F."/>
            <person name="Magnuson J."/>
            <person name="Mondo S."/>
            <person name="Nolan M."/>
            <person name="Ohm R."/>
            <person name="Pangilinan J."/>
            <person name="Park H.-J."/>
            <person name="Ramirez L."/>
            <person name="Alfaro M."/>
            <person name="Sun H."/>
            <person name="Tritt A."/>
            <person name="Yoshinaga Y."/>
            <person name="Zwiers L.-H."/>
            <person name="Turgeon B."/>
            <person name="Goodwin S."/>
            <person name="Spatafora J."/>
            <person name="Crous P."/>
            <person name="Grigoriev I."/>
        </authorList>
    </citation>
    <scope>NUCLEOTIDE SEQUENCE</scope>
    <source>
        <strain evidence="9">CBS 107.79</strain>
    </source>
</reference>
<keyword evidence="2 7" id="KW-0812">Transmembrane</keyword>
<evidence type="ECO:0000256" key="3">
    <source>
        <dbReference type="ARBA" id="ARBA00022989"/>
    </source>
</evidence>
<dbReference type="InterPro" id="IPR049326">
    <property type="entry name" value="Rhodopsin_dom_fungi"/>
</dbReference>
<feature type="transmembrane region" description="Helical" evidence="7">
    <location>
        <begin position="202"/>
        <end position="219"/>
    </location>
</feature>
<evidence type="ECO:0000256" key="4">
    <source>
        <dbReference type="ARBA" id="ARBA00023136"/>
    </source>
</evidence>
<dbReference type="PANTHER" id="PTHR33048:SF31">
    <property type="entry name" value="INTEGRAL MEMBRANE PROTEIN"/>
    <property type="match status" value="1"/>
</dbReference>
<protein>
    <recommendedName>
        <fullName evidence="8">Rhodopsin domain-containing protein</fullName>
    </recommendedName>
</protein>
<evidence type="ECO:0000313" key="9">
    <source>
        <dbReference type="EMBL" id="KAF1969129.1"/>
    </source>
</evidence>
<sequence length="369" mass="41045">MGLTSNAMFLSVIIPLPFDLATTAMRFWIRYRRKAWGADDWATLITLPFYTVAMIATIGMSFSGVGAVDATATPEQMTNSLRWFYVFQEPWCFTLVTIKASIGFALIRITNRTLWIELVIYGSMLLCLLTMGGTGMYLFFACDPIQKNWYTDVRGSCQPREIQTALSFAVAAVSIFTDWTFASLPVFLLWNVQMDPRVKFSVMIMLGLGVFASIAPIVRLKFLFGLNDQARFLEKLSPILAWASAEMNVGLIVANLPACRPLLDSFVTRIYSSRGLSRNQSRGPGVSGGAGKTMDRYVELEEQGHAGLETRIYGKQQSGSLNDLGIDDFDDESQKGIVDGRKRSDTLRVQVKKDICVSVTKSEVPDSFA</sequence>
<comment type="similarity">
    <text evidence="5">Belongs to the SAT4 family.</text>
</comment>
<feature type="transmembrane region" description="Helical" evidence="7">
    <location>
        <begin position="168"/>
        <end position="190"/>
    </location>
</feature>
<dbReference type="OrthoDB" id="3934549at2759"/>
<feature type="transmembrane region" description="Helical" evidence="7">
    <location>
        <begin position="83"/>
        <end position="106"/>
    </location>
</feature>
<comment type="subcellular location">
    <subcellularLocation>
        <location evidence="1">Membrane</location>
        <topology evidence="1">Multi-pass membrane protein</topology>
    </subcellularLocation>
</comment>
<dbReference type="AlphaFoldDB" id="A0A6A5UYW4"/>
<evidence type="ECO:0000256" key="1">
    <source>
        <dbReference type="ARBA" id="ARBA00004141"/>
    </source>
</evidence>
<name>A0A6A5UYW4_9PLEO</name>
<keyword evidence="4 7" id="KW-0472">Membrane</keyword>
<feature type="domain" description="Rhodopsin" evidence="8">
    <location>
        <begin position="25"/>
        <end position="264"/>
    </location>
</feature>
<dbReference type="Proteomes" id="UP000800036">
    <property type="component" value="Unassembled WGS sequence"/>
</dbReference>
<accession>A0A6A5UYW4</accession>
<evidence type="ECO:0000256" key="7">
    <source>
        <dbReference type="SAM" id="Phobius"/>
    </source>
</evidence>
<feature type="transmembrane region" description="Helical" evidence="7">
    <location>
        <begin position="41"/>
        <end position="63"/>
    </location>
</feature>